<reference evidence="3 4" key="1">
    <citation type="submission" date="2024-01" db="EMBL/GenBank/DDBJ databases">
        <authorList>
            <person name="Alioto T."/>
            <person name="Alioto T."/>
            <person name="Gomez Garrido J."/>
        </authorList>
    </citation>
    <scope>NUCLEOTIDE SEQUENCE [LARGE SCALE GENOMIC DNA]</scope>
</reference>
<keyword evidence="4" id="KW-1185">Reference proteome</keyword>
<dbReference type="InterPro" id="IPR029281">
    <property type="entry name" value="FAM194_C"/>
</dbReference>
<accession>A0AAV1N529</accession>
<evidence type="ECO:0000313" key="3">
    <source>
        <dbReference type="EMBL" id="CAK6953999.1"/>
    </source>
</evidence>
<feature type="domain" description="FAM194 C-terminal" evidence="2">
    <location>
        <begin position="388"/>
        <end position="509"/>
    </location>
</feature>
<name>A0AAV1N529_SCOSC</name>
<dbReference type="Proteomes" id="UP001314229">
    <property type="component" value="Unassembled WGS sequence"/>
</dbReference>
<feature type="region of interest" description="Disordered" evidence="1">
    <location>
        <begin position="1"/>
        <end position="40"/>
    </location>
</feature>
<proteinExistence type="predicted"/>
<feature type="compositionally biased region" description="Basic residues" evidence="1">
    <location>
        <begin position="526"/>
        <end position="542"/>
    </location>
</feature>
<dbReference type="EMBL" id="CAWUFR010000015">
    <property type="protein sequence ID" value="CAK6953999.1"/>
    <property type="molecule type" value="Genomic_DNA"/>
</dbReference>
<organism evidence="3 4">
    <name type="scientific">Scomber scombrus</name>
    <name type="common">Atlantic mackerel</name>
    <name type="synonym">Scomber vernalis</name>
    <dbReference type="NCBI Taxonomy" id="13677"/>
    <lineage>
        <taxon>Eukaryota</taxon>
        <taxon>Metazoa</taxon>
        <taxon>Chordata</taxon>
        <taxon>Craniata</taxon>
        <taxon>Vertebrata</taxon>
        <taxon>Euteleostomi</taxon>
        <taxon>Actinopterygii</taxon>
        <taxon>Neopterygii</taxon>
        <taxon>Teleostei</taxon>
        <taxon>Neoteleostei</taxon>
        <taxon>Acanthomorphata</taxon>
        <taxon>Pelagiaria</taxon>
        <taxon>Scombriformes</taxon>
        <taxon>Scombridae</taxon>
        <taxon>Scomber</taxon>
    </lineage>
</organism>
<evidence type="ECO:0000256" key="1">
    <source>
        <dbReference type="SAM" id="MobiDB-lite"/>
    </source>
</evidence>
<comment type="caution">
    <text evidence="3">The sequence shown here is derived from an EMBL/GenBank/DDBJ whole genome shotgun (WGS) entry which is preliminary data.</text>
</comment>
<protein>
    <submittedName>
        <fullName evidence="3">Uncharacterized protein LOC123973257 isoform X5</fullName>
    </submittedName>
</protein>
<dbReference type="Pfam" id="PF14977">
    <property type="entry name" value="FAM194"/>
    <property type="match status" value="2"/>
</dbReference>
<dbReference type="AlphaFoldDB" id="A0AAV1N529"/>
<feature type="domain" description="FAM194 C-terminal" evidence="2">
    <location>
        <begin position="124"/>
        <end position="283"/>
    </location>
</feature>
<gene>
    <name evidence="3" type="ORF">FSCOSCO3_A027945</name>
</gene>
<feature type="region of interest" description="Disordered" evidence="1">
    <location>
        <begin position="515"/>
        <end position="542"/>
    </location>
</feature>
<evidence type="ECO:0000259" key="2">
    <source>
        <dbReference type="Pfam" id="PF14977"/>
    </source>
</evidence>
<dbReference type="PANTHER" id="PTHR23093:SF18">
    <property type="entry name" value="GLUTAMATE RICH 6"/>
    <property type="match status" value="1"/>
</dbReference>
<dbReference type="PANTHER" id="PTHR23093">
    <property type="entry name" value="SIMILAR TO CHROMOSOME 3 OPEN READING FRAME 20"/>
    <property type="match status" value="1"/>
</dbReference>
<sequence length="542" mass="61663">MRELILEEGGKLAQKESNRKIDVDPHEPVLSEEERKAAKEKAREKIKNLQRKEKTEKIQKKPIKDNLKKDSSQIEIKHKFAYRLSKEIPDISDEAQIPAINIKNTTGMFTLQEETDSEPKPKEVTKKFYENGTCFLTLYPDKTGNVFYPSGKLAIIISSAEAADFTYIILEDKDTAPSIKGIFTNKGHATCYHPNGMIWVNLTPVGGLCFSEAGDLRRRWSWLDLDQHVRKLPFKPLTFALGPHISVRIHSQECMYINFAHHQHNMRFSVGSKLKSIPKNMKPELEISPDNEVLDSLSMESPRACQGETEEFLTNLDKISTSSGSDSSEELLQTVLNMCCQYCRQLKKPPVTNAQLANSVDPKESNTPLIKHYNSGKTFIMIFPDGTGQIWLNLTPQGGTYCTDTGVLKKNWSWLDNTHHVHAPPCQPLCLTLSPYLNIRIESQEHIYLTYTSGRCSVRLNVGAKSKLNHGQGLILTESDTLQRYLRQKSAEINVLLQNLQSLITYQKTVGQQKVKPQKSLISQKERRRLPMKKQRSAKKTR</sequence>
<evidence type="ECO:0000313" key="4">
    <source>
        <dbReference type="Proteomes" id="UP001314229"/>
    </source>
</evidence>